<dbReference type="RefSeq" id="WP_272421651.1">
    <property type="nucleotide sequence ID" value="NZ_JAGTJJ010000030.1"/>
</dbReference>
<gene>
    <name evidence="1" type="ORF">KEG57_34670</name>
</gene>
<proteinExistence type="predicted"/>
<keyword evidence="2" id="KW-1185">Reference proteome</keyword>
<dbReference type="Proteomes" id="UP001151081">
    <property type="component" value="Unassembled WGS sequence"/>
</dbReference>
<evidence type="ECO:0000313" key="1">
    <source>
        <dbReference type="EMBL" id="MDC3985676.1"/>
    </source>
</evidence>
<evidence type="ECO:0000313" key="2">
    <source>
        <dbReference type="Proteomes" id="UP001151081"/>
    </source>
</evidence>
<comment type="caution">
    <text evidence="1">The sequence shown here is derived from an EMBL/GenBank/DDBJ whole genome shotgun (WGS) entry which is preliminary data.</text>
</comment>
<name>A0A9X3XCS7_9BACT</name>
<dbReference type="AlphaFoldDB" id="A0A9X3XCS7"/>
<sequence>MGVSFSQAARRVATKYVDGSSLDAAVEVLGARAEKDIDALDSEGKASLISFLVRNLRELSVEEATELERKLLREMGAVPKPMKTIVVKDDISVITLRNYVRYLCVYLGMEWNRGMLLQSAVSDLARFALTRGAGTFEISAAREKVSFRVHIDGQVAIGGAWLSTSNEPLLAGVRNLARGLRSTSGAQGSQLEFDVEWAAAVA</sequence>
<accession>A0A9X3XCS7</accession>
<protein>
    <submittedName>
        <fullName evidence="1">Uncharacterized protein</fullName>
    </submittedName>
</protein>
<organism evidence="1 2">
    <name type="scientific">Polyangium jinanense</name>
    <dbReference type="NCBI Taxonomy" id="2829994"/>
    <lineage>
        <taxon>Bacteria</taxon>
        <taxon>Pseudomonadati</taxon>
        <taxon>Myxococcota</taxon>
        <taxon>Polyangia</taxon>
        <taxon>Polyangiales</taxon>
        <taxon>Polyangiaceae</taxon>
        <taxon>Polyangium</taxon>
    </lineage>
</organism>
<dbReference type="EMBL" id="JAGTJJ010000030">
    <property type="protein sequence ID" value="MDC3985676.1"/>
    <property type="molecule type" value="Genomic_DNA"/>
</dbReference>
<reference evidence="1 2" key="1">
    <citation type="submission" date="2021-04" db="EMBL/GenBank/DDBJ databases">
        <title>Genome analysis of Polyangium sp.</title>
        <authorList>
            <person name="Li Y."/>
            <person name="Wang J."/>
        </authorList>
    </citation>
    <scope>NUCLEOTIDE SEQUENCE [LARGE SCALE GENOMIC DNA]</scope>
    <source>
        <strain evidence="1 2">SDU14</strain>
    </source>
</reference>